<dbReference type="EMBL" id="MKGL01000065">
    <property type="protein sequence ID" value="RNF08481.1"/>
    <property type="molecule type" value="Genomic_DNA"/>
</dbReference>
<name>A0A422NSQ2_TRYRA</name>
<evidence type="ECO:0000313" key="2">
    <source>
        <dbReference type="Proteomes" id="UP000283634"/>
    </source>
</evidence>
<comment type="caution">
    <text evidence="1">The sequence shown here is derived from an EMBL/GenBank/DDBJ whole genome shotgun (WGS) entry which is preliminary data.</text>
</comment>
<evidence type="ECO:0000313" key="1">
    <source>
        <dbReference type="EMBL" id="RNF08481.1"/>
    </source>
</evidence>
<dbReference type="Proteomes" id="UP000283634">
    <property type="component" value="Unassembled WGS sequence"/>
</dbReference>
<dbReference type="OrthoDB" id="242129at2759"/>
<accession>A0A422NSQ2</accession>
<dbReference type="AlphaFoldDB" id="A0A422NSQ2"/>
<organism evidence="1 2">
    <name type="scientific">Trypanosoma rangeli</name>
    <dbReference type="NCBI Taxonomy" id="5698"/>
    <lineage>
        <taxon>Eukaryota</taxon>
        <taxon>Discoba</taxon>
        <taxon>Euglenozoa</taxon>
        <taxon>Kinetoplastea</taxon>
        <taxon>Metakinetoplastina</taxon>
        <taxon>Trypanosomatida</taxon>
        <taxon>Trypanosomatidae</taxon>
        <taxon>Trypanosoma</taxon>
        <taxon>Herpetosoma</taxon>
    </lineage>
</organism>
<gene>
    <name evidence="1" type="ORF">TraAM80_02706</name>
</gene>
<dbReference type="RefSeq" id="XP_029240419.1">
    <property type="nucleotide sequence ID" value="XM_029379701.1"/>
</dbReference>
<dbReference type="OMA" id="DAIVIFC"/>
<reference evidence="1 2" key="1">
    <citation type="journal article" date="2018" name="BMC Genomics">
        <title>Genomic comparison of Trypanosoma conorhini and Trypanosoma rangeli to Trypanosoma cruzi strains of high and low virulence.</title>
        <authorList>
            <person name="Bradwell K.R."/>
            <person name="Koparde V.N."/>
            <person name="Matveyev A.V."/>
            <person name="Serrano M.G."/>
            <person name="Alves J.M."/>
            <person name="Parikh H."/>
            <person name="Huang B."/>
            <person name="Lee V."/>
            <person name="Espinosa-Alvarez O."/>
            <person name="Ortiz P.A."/>
            <person name="Costa-Martins A.G."/>
            <person name="Teixeira M.M."/>
            <person name="Buck G.A."/>
        </authorList>
    </citation>
    <scope>NUCLEOTIDE SEQUENCE [LARGE SCALE GENOMIC DNA]</scope>
    <source>
        <strain evidence="1 2">AM80</strain>
    </source>
</reference>
<dbReference type="VEuPathDB" id="TriTrypDB:TRSC58_04241"/>
<keyword evidence="2" id="KW-1185">Reference proteome</keyword>
<proteinExistence type="predicted"/>
<dbReference type="GeneID" id="40326639"/>
<protein>
    <submittedName>
        <fullName evidence="1">Uncharacterized protein</fullName>
    </submittedName>
</protein>
<sequence>MTLHALSPPLAKPLCRKPNQHHLPPLFLPSSLPTTEAISAVGCRAIAPQPMSLPDRASRRGSASLRNCCSVTKMGLMTETDLHHASRRSEVDVVSYAVKHQLPNLVSDMIGDLLRERPEDDVDGWIFRWFKRVYEQRQAELQRLLTQPRFHSFRRRAVSDEMQQKGWGFFFDAIVIFCALDTEAVRDRNAFQWNDAGYW</sequence>